<feature type="domain" description="Pseudouridine synthase RsuA/RluA-like" evidence="4">
    <location>
        <begin position="81"/>
        <end position="221"/>
    </location>
</feature>
<reference evidence="6" key="2">
    <citation type="submission" date="2015-05" db="EMBL/GenBank/DDBJ databases">
        <title>Complete genome sequence of Corynebacterium uterequi DSM 45634, isolated from the uterus of a maiden mare.</title>
        <authorList>
            <person name="Ruckert C."/>
            <person name="Albersmeier A."/>
            <person name="Winkler A."/>
            <person name="Tauch A."/>
        </authorList>
    </citation>
    <scope>NUCLEOTIDE SEQUENCE [LARGE SCALE GENOMIC DNA]</scope>
    <source>
        <strain evidence="6">DSM 45634</strain>
    </source>
</reference>
<evidence type="ECO:0000313" key="6">
    <source>
        <dbReference type="Proteomes" id="UP000035548"/>
    </source>
</evidence>
<dbReference type="Gene3D" id="3.30.2350.10">
    <property type="entry name" value="Pseudouridine synthase"/>
    <property type="match status" value="1"/>
</dbReference>
<protein>
    <recommendedName>
        <fullName evidence="2">RNA pseudouridylate synthase</fullName>
    </recommendedName>
    <alternativeName>
        <fullName evidence="3">RNA-uridine isomerase</fullName>
    </alternativeName>
</protein>
<dbReference type="SUPFAM" id="SSF55120">
    <property type="entry name" value="Pseudouridine synthase"/>
    <property type="match status" value="1"/>
</dbReference>
<evidence type="ECO:0000313" key="5">
    <source>
        <dbReference type="EMBL" id="AKK10821.1"/>
    </source>
</evidence>
<organism evidence="5 6">
    <name type="scientific">Corynebacterium uterequi</name>
    <dbReference type="NCBI Taxonomy" id="1072256"/>
    <lineage>
        <taxon>Bacteria</taxon>
        <taxon>Bacillati</taxon>
        <taxon>Actinomycetota</taxon>
        <taxon>Actinomycetes</taxon>
        <taxon>Mycobacteriales</taxon>
        <taxon>Corynebacteriaceae</taxon>
        <taxon>Corynebacterium</taxon>
    </lineage>
</organism>
<keyword evidence="6" id="KW-1185">Reference proteome</keyword>
<reference evidence="5 6" key="1">
    <citation type="journal article" date="2015" name="Genome Announc.">
        <title>Virulence Factor Genes Detected in the Complete Genome Sequence of Corynebacterium uterequi DSM 45634, Isolated from the Uterus of a Maiden Mare.</title>
        <authorList>
            <person name="Ruckert C."/>
            <person name="Kriete M."/>
            <person name="Jaenicke S."/>
            <person name="Winkler A."/>
            <person name="Tauch A."/>
        </authorList>
    </citation>
    <scope>NUCLEOTIDE SEQUENCE [LARGE SCALE GENOMIC DNA]</scope>
    <source>
        <strain evidence="5 6">DSM 45634</strain>
    </source>
</reference>
<dbReference type="STRING" id="1072256.CUTER_04075"/>
<dbReference type="GO" id="GO:0140098">
    <property type="term" value="F:catalytic activity, acting on RNA"/>
    <property type="evidence" value="ECO:0007669"/>
    <property type="project" value="UniProtKB-ARBA"/>
</dbReference>
<evidence type="ECO:0000256" key="2">
    <source>
        <dbReference type="ARBA" id="ARBA00031870"/>
    </source>
</evidence>
<dbReference type="GO" id="GO:0009982">
    <property type="term" value="F:pseudouridine synthase activity"/>
    <property type="evidence" value="ECO:0007669"/>
    <property type="project" value="InterPro"/>
</dbReference>
<dbReference type="Proteomes" id="UP000035548">
    <property type="component" value="Chromosome"/>
</dbReference>
<keyword evidence="5" id="KW-0413">Isomerase</keyword>
<dbReference type="PROSITE" id="PS01129">
    <property type="entry name" value="PSI_RLU"/>
    <property type="match status" value="1"/>
</dbReference>
<dbReference type="InterPro" id="IPR006145">
    <property type="entry name" value="PsdUridine_synth_RsuA/RluA"/>
</dbReference>
<dbReference type="Pfam" id="PF00849">
    <property type="entry name" value="PseudoU_synth_2"/>
    <property type="match status" value="1"/>
</dbReference>
<dbReference type="KEGG" id="cut:CUTER_04075"/>
<dbReference type="PATRIC" id="fig|1072256.5.peg.808"/>
<dbReference type="PANTHER" id="PTHR21600:SF84">
    <property type="entry name" value="PSEUDOURIDINE SYNTHASE RSUA_RLUA-LIKE DOMAIN-CONTAINING PROTEIN"/>
    <property type="match status" value="1"/>
</dbReference>
<comment type="catalytic activity">
    <reaction evidence="1">
        <text>a uridine in RNA = a pseudouridine in RNA</text>
        <dbReference type="Rhea" id="RHEA:48348"/>
        <dbReference type="Rhea" id="RHEA-COMP:12068"/>
        <dbReference type="Rhea" id="RHEA-COMP:12069"/>
        <dbReference type="ChEBI" id="CHEBI:65314"/>
        <dbReference type="ChEBI" id="CHEBI:65315"/>
    </reaction>
</comment>
<dbReference type="RefSeq" id="WP_082121257.1">
    <property type="nucleotide sequence ID" value="NZ_CP011546.1"/>
</dbReference>
<dbReference type="InterPro" id="IPR020103">
    <property type="entry name" value="PsdUridine_synth_cat_dom_sf"/>
</dbReference>
<sequence length="287" mass="32070">MNPTGRPPARDGIPARKVVLSGEVPAGRFWAARAGDSPFAPGTELTPGTALPRPIPAWTFPPTPPEPAIPFHYQVRYRDEQLVVVDKPHFLPTTGNGRIQRETVQTRLCQEFGDDAVVCHRLDRLTAGLVLCSLDPASRGAYQQLFARREVHKTYLARVDADVGATDWQEVRLRMNKPRGARQVQVGEGTETRTLWRGLGDSVVELRPMTGYTHQLRVVCAELGMPIAGDDTYPVNRGRDLWDFSTPLHLLATTLAFRDPITGQDRKFISERHLPDKLNGLIEEKVR</sequence>
<evidence type="ECO:0000256" key="1">
    <source>
        <dbReference type="ARBA" id="ARBA00000073"/>
    </source>
</evidence>
<evidence type="ECO:0000259" key="4">
    <source>
        <dbReference type="Pfam" id="PF00849"/>
    </source>
</evidence>
<dbReference type="OrthoDB" id="9807829at2"/>
<accession>A0A0G3HBP7</accession>
<gene>
    <name evidence="5" type="ORF">CUTER_04075</name>
</gene>
<dbReference type="PANTHER" id="PTHR21600">
    <property type="entry name" value="MITOCHONDRIAL RNA PSEUDOURIDINE SYNTHASE"/>
    <property type="match status" value="1"/>
</dbReference>
<name>A0A0G3HBP7_9CORY</name>
<dbReference type="InterPro" id="IPR006224">
    <property type="entry name" value="PsdUridine_synth_RluA-like_CS"/>
</dbReference>
<dbReference type="EMBL" id="CP011546">
    <property type="protein sequence ID" value="AKK10821.1"/>
    <property type="molecule type" value="Genomic_DNA"/>
</dbReference>
<proteinExistence type="predicted"/>
<evidence type="ECO:0000256" key="3">
    <source>
        <dbReference type="ARBA" id="ARBA00033164"/>
    </source>
</evidence>
<dbReference type="GO" id="GO:0003723">
    <property type="term" value="F:RNA binding"/>
    <property type="evidence" value="ECO:0007669"/>
    <property type="project" value="InterPro"/>
</dbReference>
<dbReference type="InterPro" id="IPR050188">
    <property type="entry name" value="RluA_PseudoU_synthase"/>
</dbReference>
<dbReference type="AlphaFoldDB" id="A0A0G3HBP7"/>
<dbReference type="GO" id="GO:0000455">
    <property type="term" value="P:enzyme-directed rRNA pseudouridine synthesis"/>
    <property type="evidence" value="ECO:0007669"/>
    <property type="project" value="TreeGrafter"/>
</dbReference>